<feature type="compositionally biased region" description="Basic residues" evidence="1">
    <location>
        <begin position="169"/>
        <end position="179"/>
    </location>
</feature>
<gene>
    <name evidence="3" type="ORF">ACFPIJ_42445</name>
</gene>
<evidence type="ECO:0000313" key="3">
    <source>
        <dbReference type="EMBL" id="MFC5004475.1"/>
    </source>
</evidence>
<sequence>MVIDVARTAAAVRDHARLAAVAALRVTATAEPHLDELAERVRRALRVPTALLVVVEATRQVFPGASGLPERWQHSRATPLTHSFCQYVVGADAPLVVTDARRDPVLQTSDAIRDLGVIAYAGTPLHGADGHAVGALSVVDSRTRRWTASELRDLDRLAAVCSRALQARRAQHPPVRHVAARPDPPSRPDPACTGSRPADGRPWTPQHLPPGLVLDVRPPLRAGRSEIVHAGHLHGEPVAVVIRAGDDDRARQRFQRRTEVAAAFGATPPPIRVGLYRWTDGDRILVLSRLIGETLDRRHGDPPTHRFAGHDTREMSHAAALLSAWQPAGQDATRWLVDYPGELDEHHRAGRLTDDDLRRALAVLVRCGQDRTFAHGSLHAGNVLRLPSGRLGLADFSSAGIFLAGYDLATLHLNAPTDQIRHVLQRRAERSDIVETFAVNLVLATARHHGDHSHRRDRAALLRTRQHARRLLIDLTGHG</sequence>
<dbReference type="Pfam" id="PF01590">
    <property type="entry name" value="GAF"/>
    <property type="match status" value="1"/>
</dbReference>
<dbReference type="SMART" id="SM00065">
    <property type="entry name" value="GAF"/>
    <property type="match status" value="1"/>
</dbReference>
<name>A0ABV9W972_9ACTN</name>
<organism evidence="3 4">
    <name type="scientific">Dactylosporangium cerinum</name>
    <dbReference type="NCBI Taxonomy" id="1434730"/>
    <lineage>
        <taxon>Bacteria</taxon>
        <taxon>Bacillati</taxon>
        <taxon>Actinomycetota</taxon>
        <taxon>Actinomycetes</taxon>
        <taxon>Micromonosporales</taxon>
        <taxon>Micromonosporaceae</taxon>
        <taxon>Dactylosporangium</taxon>
    </lineage>
</organism>
<proteinExistence type="predicted"/>
<dbReference type="Gene3D" id="3.30.450.40">
    <property type="match status" value="1"/>
</dbReference>
<dbReference type="SUPFAM" id="SSF55781">
    <property type="entry name" value="GAF domain-like"/>
    <property type="match status" value="1"/>
</dbReference>
<evidence type="ECO:0000313" key="4">
    <source>
        <dbReference type="Proteomes" id="UP001595912"/>
    </source>
</evidence>
<dbReference type="InterPro" id="IPR003018">
    <property type="entry name" value="GAF"/>
</dbReference>
<evidence type="ECO:0000259" key="2">
    <source>
        <dbReference type="SMART" id="SM00065"/>
    </source>
</evidence>
<protein>
    <submittedName>
        <fullName evidence="3">GAF domain-containing protein</fullName>
    </submittedName>
</protein>
<dbReference type="PANTHER" id="PTHR43102:SF2">
    <property type="entry name" value="GAF DOMAIN-CONTAINING PROTEIN"/>
    <property type="match status" value="1"/>
</dbReference>
<accession>A0ABV9W972</accession>
<dbReference type="PANTHER" id="PTHR43102">
    <property type="entry name" value="SLR1143 PROTEIN"/>
    <property type="match status" value="1"/>
</dbReference>
<dbReference type="Proteomes" id="UP001595912">
    <property type="component" value="Unassembled WGS sequence"/>
</dbReference>
<keyword evidence="4" id="KW-1185">Reference proteome</keyword>
<feature type="domain" description="GAF" evidence="2">
    <location>
        <begin position="29"/>
        <end position="177"/>
    </location>
</feature>
<dbReference type="SUPFAM" id="SSF56112">
    <property type="entry name" value="Protein kinase-like (PK-like)"/>
    <property type="match status" value="1"/>
</dbReference>
<dbReference type="RefSeq" id="WP_380124415.1">
    <property type="nucleotide sequence ID" value="NZ_JBHSIU010000066.1"/>
</dbReference>
<dbReference type="EMBL" id="JBHSIU010000066">
    <property type="protein sequence ID" value="MFC5004475.1"/>
    <property type="molecule type" value="Genomic_DNA"/>
</dbReference>
<feature type="region of interest" description="Disordered" evidence="1">
    <location>
        <begin position="168"/>
        <end position="211"/>
    </location>
</feature>
<evidence type="ECO:0000256" key="1">
    <source>
        <dbReference type="SAM" id="MobiDB-lite"/>
    </source>
</evidence>
<reference evidence="4" key="1">
    <citation type="journal article" date="2019" name="Int. J. Syst. Evol. Microbiol.">
        <title>The Global Catalogue of Microorganisms (GCM) 10K type strain sequencing project: providing services to taxonomists for standard genome sequencing and annotation.</title>
        <authorList>
            <consortium name="The Broad Institute Genomics Platform"/>
            <consortium name="The Broad Institute Genome Sequencing Center for Infectious Disease"/>
            <person name="Wu L."/>
            <person name="Ma J."/>
        </authorList>
    </citation>
    <scope>NUCLEOTIDE SEQUENCE [LARGE SCALE GENOMIC DNA]</scope>
    <source>
        <strain evidence="4">CGMCC 4.7152</strain>
    </source>
</reference>
<comment type="caution">
    <text evidence="3">The sequence shown here is derived from an EMBL/GenBank/DDBJ whole genome shotgun (WGS) entry which is preliminary data.</text>
</comment>
<dbReference type="InterPro" id="IPR029016">
    <property type="entry name" value="GAF-like_dom_sf"/>
</dbReference>
<dbReference type="InterPro" id="IPR011009">
    <property type="entry name" value="Kinase-like_dom_sf"/>
</dbReference>